<name>A0A8H5MKL9_9HYPO</name>
<accession>A0A8H5MKL9</accession>
<reference evidence="2 3" key="1">
    <citation type="submission" date="2020-05" db="EMBL/GenBank/DDBJ databases">
        <title>Identification and distribution of gene clusters putatively required for synthesis of sphingolipid metabolism inhibitors in phylogenetically diverse species of the filamentous fungus Fusarium.</title>
        <authorList>
            <person name="Kim H.-S."/>
            <person name="Busman M."/>
            <person name="Brown D.W."/>
            <person name="Divon H."/>
            <person name="Uhlig S."/>
            <person name="Proctor R.H."/>
        </authorList>
    </citation>
    <scope>NUCLEOTIDE SEQUENCE [LARGE SCALE GENOMIC DNA]</scope>
    <source>
        <strain evidence="2 3">NRRL 25196</strain>
    </source>
</reference>
<keyword evidence="3" id="KW-1185">Reference proteome</keyword>
<sequence>METKNEHSQESGQLAPNTEREAGRSRNPRPSLKSKAVRYHSPPQKRPSFPTLLGTPRFTPLSSTKMPLQGRQRERTPPRQQTAPGRLSFKQVGHSTASHATVESRLIEELGARVESQNKDIRNLLERVTKIEVESERNRKIEEQEGLIKTLQEENRMLKRRLDSYAPSPHGEYTPYPSDA</sequence>
<feature type="region of interest" description="Disordered" evidence="1">
    <location>
        <begin position="1"/>
        <end position="100"/>
    </location>
</feature>
<organism evidence="2 3">
    <name type="scientific">Fusarium napiforme</name>
    <dbReference type="NCBI Taxonomy" id="42672"/>
    <lineage>
        <taxon>Eukaryota</taxon>
        <taxon>Fungi</taxon>
        <taxon>Dikarya</taxon>
        <taxon>Ascomycota</taxon>
        <taxon>Pezizomycotina</taxon>
        <taxon>Sordariomycetes</taxon>
        <taxon>Hypocreomycetidae</taxon>
        <taxon>Hypocreales</taxon>
        <taxon>Nectriaceae</taxon>
        <taxon>Fusarium</taxon>
        <taxon>Fusarium fujikuroi species complex</taxon>
    </lineage>
</organism>
<dbReference type="Proteomes" id="UP000574317">
    <property type="component" value="Unassembled WGS sequence"/>
</dbReference>
<comment type="caution">
    <text evidence="2">The sequence shown here is derived from an EMBL/GenBank/DDBJ whole genome shotgun (WGS) entry which is preliminary data.</text>
</comment>
<protein>
    <submittedName>
        <fullName evidence="2">Uncharacterized protein</fullName>
    </submittedName>
</protein>
<evidence type="ECO:0000313" key="2">
    <source>
        <dbReference type="EMBL" id="KAF5533601.1"/>
    </source>
</evidence>
<dbReference type="AlphaFoldDB" id="A0A8H5MKL9"/>
<evidence type="ECO:0000313" key="3">
    <source>
        <dbReference type="Proteomes" id="UP000574317"/>
    </source>
</evidence>
<gene>
    <name evidence="2" type="ORF">FNAPI_12618</name>
</gene>
<proteinExistence type="predicted"/>
<evidence type="ECO:0000256" key="1">
    <source>
        <dbReference type="SAM" id="MobiDB-lite"/>
    </source>
</evidence>
<dbReference type="EMBL" id="JAAOAO010000671">
    <property type="protein sequence ID" value="KAF5533601.1"/>
    <property type="molecule type" value="Genomic_DNA"/>
</dbReference>
<feature type="region of interest" description="Disordered" evidence="1">
    <location>
        <begin position="159"/>
        <end position="180"/>
    </location>
</feature>